<dbReference type="Pfam" id="PF08543">
    <property type="entry name" value="Phos_pyr_kin"/>
    <property type="match status" value="1"/>
</dbReference>
<dbReference type="PANTHER" id="PTHR20858">
    <property type="entry name" value="PHOSPHOMETHYLPYRIMIDINE KINASE"/>
    <property type="match status" value="1"/>
</dbReference>
<dbReference type="eggNOG" id="KOG2598">
    <property type="taxonomic scope" value="Eukaryota"/>
</dbReference>
<dbReference type="KEGG" id="ctp:CTRG_01185"/>
<evidence type="ECO:0000313" key="4">
    <source>
        <dbReference type="Proteomes" id="UP000002037"/>
    </source>
</evidence>
<name>C5M5Q5_CANTT</name>
<organism evidence="3 4">
    <name type="scientific">Candida tropicalis (strain ATCC MYA-3404 / T1)</name>
    <name type="common">Yeast</name>
    <dbReference type="NCBI Taxonomy" id="294747"/>
    <lineage>
        <taxon>Eukaryota</taxon>
        <taxon>Fungi</taxon>
        <taxon>Dikarya</taxon>
        <taxon>Ascomycota</taxon>
        <taxon>Saccharomycotina</taxon>
        <taxon>Pichiomycetes</taxon>
        <taxon>Debaryomycetaceae</taxon>
        <taxon>Candida/Lodderomyces clade</taxon>
        <taxon>Candida</taxon>
    </lineage>
</organism>
<dbReference type="InterPro" id="IPR013749">
    <property type="entry name" value="PM/HMP-P_kinase-1"/>
</dbReference>
<protein>
    <recommendedName>
        <fullName evidence="5">Phosphomethylpyrimidine kinase THI20</fullName>
    </recommendedName>
</protein>
<dbReference type="CDD" id="cd19367">
    <property type="entry name" value="TenA_C_ScTHI20-like"/>
    <property type="match status" value="1"/>
</dbReference>
<feature type="domain" description="Pyridoxamine kinase/Phosphomethylpyrimidine kinase" evidence="2">
    <location>
        <begin position="30"/>
        <end position="311"/>
    </location>
</feature>
<dbReference type="GeneID" id="8295910"/>
<accession>C5M5Q5</accession>
<dbReference type="GO" id="GO:0005829">
    <property type="term" value="C:cytosol"/>
    <property type="evidence" value="ECO:0007669"/>
    <property type="project" value="TreeGrafter"/>
</dbReference>
<dbReference type="Proteomes" id="UP000002037">
    <property type="component" value="Unassembled WGS sequence"/>
</dbReference>
<dbReference type="STRING" id="294747.C5M5Q5"/>
<dbReference type="Pfam" id="PF03070">
    <property type="entry name" value="TENA_THI-4"/>
    <property type="match status" value="1"/>
</dbReference>
<dbReference type="FunFam" id="3.40.1190.20:FF:000034">
    <property type="entry name" value="Putative hydroxymethylpyrimidine/ phosphomethylpyrimidine kinase 2"/>
    <property type="match status" value="1"/>
</dbReference>
<dbReference type="VEuPathDB" id="FungiDB:CTRG_01185"/>
<evidence type="ECO:0000313" key="3">
    <source>
        <dbReference type="EMBL" id="EER34325.1"/>
    </source>
</evidence>
<dbReference type="SUPFAM" id="SSF48613">
    <property type="entry name" value="Heme oxygenase-like"/>
    <property type="match status" value="1"/>
</dbReference>
<dbReference type="Gene3D" id="3.40.1190.20">
    <property type="match status" value="1"/>
</dbReference>
<dbReference type="CDD" id="cd01169">
    <property type="entry name" value="HMPP_kinase"/>
    <property type="match status" value="1"/>
</dbReference>
<dbReference type="GO" id="GO:0009228">
    <property type="term" value="P:thiamine biosynthetic process"/>
    <property type="evidence" value="ECO:0007669"/>
    <property type="project" value="InterPro"/>
</dbReference>
<evidence type="ECO:0000259" key="2">
    <source>
        <dbReference type="Pfam" id="PF08543"/>
    </source>
</evidence>
<sequence>MKTTTLTLRNADDAAPQVTLNAVMTVAGSDSSGGAGIEADLKTFSAFGVYGMTCITALTAQNTTGVRNFDKTSQKLIHEILTANLEDMLFGYPNGEEAPLKAIKTGMLTEEAIRELVEYLPRINKYGVKLIIDPVMVSTSGSKLSDDEGMKLCVESLIPEATLLTPNFPEAEALYKLTKGVEKNMDINSLDEFVKFVVELQKSLKCKNLLVKGGHIPFTKDGFPANDLKQANLRINDILYESEDDKVTIFESDYINSTDNHGSGCTLASAISANIAKGLSLEDAIAISVDYIHRSMTSLKKKLGFGNGPLNHTVAPVKKVSSIVTGSMEKTLQITNGNTSFYEYLINHPKVKDNWKRYTEHPFVKALAENKLPFENFIYFLKQDYHYLVNYAQIQAFAGAVAPTYQQTHAQATIIGEIVTEIERHKQKLSKHYNIDYERDMDFDVQLGPGPACIAYCDYLINASKNENFTGIKTAVSPCLHGYAAAGVYGQKIRENTKDFGVVTEEQSKIYQAWLDDYTSPWYTGADVEGKKALQALAQEDNMNDKRIEELVDIFNEVTKLEVGFWDECLDLKPAN</sequence>
<dbReference type="AlphaFoldDB" id="C5M5Q5"/>
<dbReference type="NCBIfam" id="TIGR00097">
    <property type="entry name" value="HMP-P_kinase"/>
    <property type="match status" value="1"/>
</dbReference>
<feature type="domain" description="Thiaminase-2/PQQC" evidence="1">
    <location>
        <begin position="348"/>
        <end position="570"/>
    </location>
</feature>
<dbReference type="RefSeq" id="XP_002546880.1">
    <property type="nucleotide sequence ID" value="XM_002546834.1"/>
</dbReference>
<dbReference type="SUPFAM" id="SSF53613">
    <property type="entry name" value="Ribokinase-like"/>
    <property type="match status" value="1"/>
</dbReference>
<keyword evidence="4" id="KW-1185">Reference proteome</keyword>
<dbReference type="FunFam" id="1.20.910.10:FF:000003">
    <property type="entry name" value="Hydroxymethylpyrimidine/phosphomethylpyrimidine kinase THI20"/>
    <property type="match status" value="1"/>
</dbReference>
<dbReference type="InterPro" id="IPR004399">
    <property type="entry name" value="HMP/HMP-P_kinase_dom"/>
</dbReference>
<dbReference type="PANTHER" id="PTHR20858:SF17">
    <property type="entry name" value="HYDROXYMETHYLPYRIMIDINE_PHOSPHOMETHYLPYRIMIDINE KINASE THI20-RELATED"/>
    <property type="match status" value="1"/>
</dbReference>
<dbReference type="InterPro" id="IPR029056">
    <property type="entry name" value="Ribokinase-like"/>
</dbReference>
<dbReference type="EMBL" id="GG692396">
    <property type="protein sequence ID" value="EER34325.1"/>
    <property type="molecule type" value="Genomic_DNA"/>
</dbReference>
<dbReference type="GO" id="GO:0008902">
    <property type="term" value="F:hydroxymethylpyrimidine kinase activity"/>
    <property type="evidence" value="ECO:0007669"/>
    <property type="project" value="TreeGrafter"/>
</dbReference>
<dbReference type="Gene3D" id="1.20.910.10">
    <property type="entry name" value="Heme oxygenase-like"/>
    <property type="match status" value="1"/>
</dbReference>
<dbReference type="OrthoDB" id="10028886at2759"/>
<dbReference type="InterPro" id="IPR016084">
    <property type="entry name" value="Haem_Oase-like_multi-hlx"/>
</dbReference>
<dbReference type="GO" id="GO:0008972">
    <property type="term" value="F:phosphomethylpyrimidine kinase activity"/>
    <property type="evidence" value="ECO:0007669"/>
    <property type="project" value="InterPro"/>
</dbReference>
<dbReference type="HOGENOM" id="CLU_020520_2_1_1"/>
<dbReference type="InterPro" id="IPR004305">
    <property type="entry name" value="Thiaminase-2/PQQC"/>
</dbReference>
<gene>
    <name evidence="3" type="ORF">CTRG_01185</name>
</gene>
<reference evidence="3 4" key="1">
    <citation type="journal article" date="2009" name="Nature">
        <title>Evolution of pathogenicity and sexual reproduction in eight Candida genomes.</title>
        <authorList>
            <person name="Butler G."/>
            <person name="Rasmussen M.D."/>
            <person name="Lin M.F."/>
            <person name="Santos M.A."/>
            <person name="Sakthikumar S."/>
            <person name="Munro C.A."/>
            <person name="Rheinbay E."/>
            <person name="Grabherr M."/>
            <person name="Forche A."/>
            <person name="Reedy J.L."/>
            <person name="Agrafioti I."/>
            <person name="Arnaud M.B."/>
            <person name="Bates S."/>
            <person name="Brown A.J."/>
            <person name="Brunke S."/>
            <person name="Costanzo M.C."/>
            <person name="Fitzpatrick D.A."/>
            <person name="de Groot P.W."/>
            <person name="Harris D."/>
            <person name="Hoyer L.L."/>
            <person name="Hube B."/>
            <person name="Klis F.M."/>
            <person name="Kodira C."/>
            <person name="Lennard N."/>
            <person name="Logue M.E."/>
            <person name="Martin R."/>
            <person name="Neiman A.M."/>
            <person name="Nikolaou E."/>
            <person name="Quail M.A."/>
            <person name="Quinn J."/>
            <person name="Santos M.C."/>
            <person name="Schmitzberger F.F."/>
            <person name="Sherlock G."/>
            <person name="Shah P."/>
            <person name="Silverstein K.A."/>
            <person name="Skrzypek M.S."/>
            <person name="Soll D."/>
            <person name="Staggs R."/>
            <person name="Stansfield I."/>
            <person name="Stumpf M.P."/>
            <person name="Sudbery P.E."/>
            <person name="Srikantha T."/>
            <person name="Zeng Q."/>
            <person name="Berman J."/>
            <person name="Berriman M."/>
            <person name="Heitman J."/>
            <person name="Gow N.A."/>
            <person name="Lorenz M.C."/>
            <person name="Birren B.W."/>
            <person name="Kellis M."/>
            <person name="Cuomo C.A."/>
        </authorList>
    </citation>
    <scope>NUCLEOTIDE SEQUENCE [LARGE SCALE GENOMIC DNA]</scope>
    <source>
        <strain evidence="4">ATCC MYA-3404 / T1</strain>
    </source>
</reference>
<evidence type="ECO:0008006" key="5">
    <source>
        <dbReference type="Google" id="ProtNLM"/>
    </source>
</evidence>
<evidence type="ECO:0000259" key="1">
    <source>
        <dbReference type="Pfam" id="PF03070"/>
    </source>
</evidence>
<proteinExistence type="predicted"/>